<evidence type="ECO:0000259" key="5">
    <source>
        <dbReference type="PROSITE" id="PS50901"/>
    </source>
</evidence>
<dbReference type="AlphaFoldDB" id="A0A941EEI6"/>
<reference evidence="6" key="1">
    <citation type="submission" date="2021-04" db="EMBL/GenBank/DDBJ databases">
        <title>Genome based classification of Actinospica acidithermotolerans sp. nov., an actinobacterium isolated from an Indonesian hot spring.</title>
        <authorList>
            <person name="Kusuma A.B."/>
            <person name="Putra K.E."/>
            <person name="Nafisah S."/>
            <person name="Loh J."/>
            <person name="Nouioui I."/>
            <person name="Goodfellow M."/>
        </authorList>
    </citation>
    <scope>NUCLEOTIDE SEQUENCE</scope>
    <source>
        <strain evidence="6">MGRD01-02</strain>
    </source>
</reference>
<comment type="caution">
    <text evidence="6">The sequence shown here is derived from an EMBL/GenBank/DDBJ whole genome shotgun (WGS) entry which is preliminary data.</text>
</comment>
<accession>A0A941EEI6</accession>
<keyword evidence="4" id="KW-0812">Transmembrane</keyword>
<gene>
    <name evidence="6" type="ORF">KDK95_27230</name>
</gene>
<dbReference type="PROSITE" id="PS50901">
    <property type="entry name" value="FTSK"/>
    <property type="match status" value="1"/>
</dbReference>
<dbReference type="EMBL" id="JAGSOH010000111">
    <property type="protein sequence ID" value="MBR7830026.1"/>
    <property type="molecule type" value="Genomic_DNA"/>
</dbReference>
<dbReference type="RefSeq" id="WP_212521158.1">
    <property type="nucleotide sequence ID" value="NZ_JAGSOH010000111.1"/>
</dbReference>
<evidence type="ECO:0000256" key="2">
    <source>
        <dbReference type="ARBA" id="ARBA00022840"/>
    </source>
</evidence>
<keyword evidence="1 3" id="KW-0547">Nucleotide-binding</keyword>
<dbReference type="CDD" id="cd01120">
    <property type="entry name" value="RecA-like_superfamily"/>
    <property type="match status" value="1"/>
</dbReference>
<evidence type="ECO:0000313" key="6">
    <source>
        <dbReference type="EMBL" id="MBR7830026.1"/>
    </source>
</evidence>
<feature type="binding site" evidence="3">
    <location>
        <begin position="319"/>
        <end position="326"/>
    </location>
    <ligand>
        <name>ATP</name>
        <dbReference type="ChEBI" id="CHEBI:30616"/>
    </ligand>
</feature>
<name>A0A941EEI6_9ACTN</name>
<evidence type="ECO:0000256" key="4">
    <source>
        <dbReference type="SAM" id="Phobius"/>
    </source>
</evidence>
<protein>
    <submittedName>
        <fullName evidence="6">Type IV secretion system DNA-binding domain-containing protein</fullName>
    </submittedName>
</protein>
<organism evidence="6 7">
    <name type="scientific">Actinospica acidithermotolerans</name>
    <dbReference type="NCBI Taxonomy" id="2828514"/>
    <lineage>
        <taxon>Bacteria</taxon>
        <taxon>Bacillati</taxon>
        <taxon>Actinomycetota</taxon>
        <taxon>Actinomycetes</taxon>
        <taxon>Catenulisporales</taxon>
        <taxon>Actinospicaceae</taxon>
        <taxon>Actinospica</taxon>
    </lineage>
</organism>
<dbReference type="InterPro" id="IPR002543">
    <property type="entry name" value="FtsK_dom"/>
</dbReference>
<sequence>SPAPEHSLWARLGHSVSESTPVSRFNDSVVHHRWVTRTRELSGDLRARLGEILHPVVLVLRGLRRAVAGGRSWWTSGSKRRRQIEGTALVAVLATVGMLPYGPAILIVGFLGWAGWLGRDTSPKQADPEPRSHIGRLQAVYDGLVPYLHDEHDPDQHFKPGGGYRDAFTSWEFDEHDRLTSFTIDYSQYVRDGEAECRAKVERAIEGKVGRGNEFLYDWDEEGNHLFVRVLPPLPTGLSAQPWPVAEIEYVLGITDPDSAGRMVPVLMPDVPGVEPAPLPANLAARMAEAPDGWHSALVAPVVWRIGTPCPNPHLLITGSGGSGKTTALRSLLGQALGRGQQVAVIDIEQTEAYADLAGRPGVRGVVEDPQRALELLDWVGLECERRAERRRAEAEAMANGDTTSFPALKVLDASADGLRQPQVLMEAEAAEPTLWVCIDGLPELLDAAAAIGRPQLEESLASLARKARYAGVQLLVTAREERVLQLRQALRAQLTVRIAMGSVEPSVSTALFGGTLELGGCQRLPAGRGYVRIGTGPVIRLQAPYAPPVSVAPLRAVGTTNPAPSATVAAAAPAAG</sequence>
<dbReference type="SMART" id="SM00382">
    <property type="entry name" value="AAA"/>
    <property type="match status" value="1"/>
</dbReference>
<keyword evidence="4" id="KW-0472">Membrane</keyword>
<feature type="transmembrane region" description="Helical" evidence="4">
    <location>
        <begin position="88"/>
        <end position="116"/>
    </location>
</feature>
<dbReference type="Proteomes" id="UP000676325">
    <property type="component" value="Unassembled WGS sequence"/>
</dbReference>
<keyword evidence="7" id="KW-1185">Reference proteome</keyword>
<evidence type="ECO:0000313" key="7">
    <source>
        <dbReference type="Proteomes" id="UP000676325"/>
    </source>
</evidence>
<feature type="non-terminal residue" evidence="6">
    <location>
        <position position="1"/>
    </location>
</feature>
<dbReference type="InterPro" id="IPR027417">
    <property type="entry name" value="P-loop_NTPase"/>
</dbReference>
<dbReference type="GO" id="GO:0005524">
    <property type="term" value="F:ATP binding"/>
    <property type="evidence" value="ECO:0007669"/>
    <property type="project" value="UniProtKB-UniRule"/>
</dbReference>
<dbReference type="PANTHER" id="PTHR22683:SF41">
    <property type="entry name" value="DNA TRANSLOCASE FTSK"/>
    <property type="match status" value="1"/>
</dbReference>
<evidence type="ECO:0000256" key="3">
    <source>
        <dbReference type="PROSITE-ProRule" id="PRU00289"/>
    </source>
</evidence>
<keyword evidence="2 3" id="KW-0067">ATP-binding</keyword>
<feature type="domain" description="FtsK" evidence="5">
    <location>
        <begin position="299"/>
        <end position="510"/>
    </location>
</feature>
<proteinExistence type="predicted"/>
<dbReference type="GO" id="GO:0003677">
    <property type="term" value="F:DNA binding"/>
    <property type="evidence" value="ECO:0007669"/>
    <property type="project" value="UniProtKB-KW"/>
</dbReference>
<dbReference type="PANTHER" id="PTHR22683">
    <property type="entry name" value="SPORULATION PROTEIN RELATED"/>
    <property type="match status" value="1"/>
</dbReference>
<dbReference type="SUPFAM" id="SSF52540">
    <property type="entry name" value="P-loop containing nucleoside triphosphate hydrolases"/>
    <property type="match status" value="1"/>
</dbReference>
<evidence type="ECO:0000256" key="1">
    <source>
        <dbReference type="ARBA" id="ARBA00022741"/>
    </source>
</evidence>
<dbReference type="Pfam" id="PF01580">
    <property type="entry name" value="FtsK_SpoIIIE"/>
    <property type="match status" value="1"/>
</dbReference>
<keyword evidence="4" id="KW-1133">Transmembrane helix</keyword>
<dbReference type="InterPro" id="IPR003593">
    <property type="entry name" value="AAA+_ATPase"/>
</dbReference>
<dbReference type="InterPro" id="IPR050206">
    <property type="entry name" value="FtsK/SpoIIIE/SftA"/>
</dbReference>
<keyword evidence="6" id="KW-0238">DNA-binding</keyword>
<dbReference type="Gene3D" id="3.40.50.300">
    <property type="entry name" value="P-loop containing nucleotide triphosphate hydrolases"/>
    <property type="match status" value="1"/>
</dbReference>